<keyword evidence="1" id="KW-1133">Transmembrane helix</keyword>
<dbReference type="PANTHER" id="PTHR37314">
    <property type="entry name" value="SLR0142 PROTEIN"/>
    <property type="match status" value="1"/>
</dbReference>
<feature type="transmembrane region" description="Helical" evidence="1">
    <location>
        <begin position="34"/>
        <end position="53"/>
    </location>
</feature>
<organism evidence="2 3">
    <name type="scientific">Bradyrhizobium japonicum</name>
    <dbReference type="NCBI Taxonomy" id="375"/>
    <lineage>
        <taxon>Bacteria</taxon>
        <taxon>Pseudomonadati</taxon>
        <taxon>Pseudomonadota</taxon>
        <taxon>Alphaproteobacteria</taxon>
        <taxon>Hyphomicrobiales</taxon>
        <taxon>Nitrobacteraceae</taxon>
        <taxon>Bradyrhizobium</taxon>
    </lineage>
</organism>
<name>A0A1Y2JE31_BRAJP</name>
<dbReference type="Pfam" id="PF06912">
    <property type="entry name" value="DUF1275"/>
    <property type="match status" value="1"/>
</dbReference>
<feature type="transmembrane region" description="Helical" evidence="1">
    <location>
        <begin position="60"/>
        <end position="78"/>
    </location>
</feature>
<reference evidence="2 3" key="1">
    <citation type="submission" date="2017-03" db="EMBL/GenBank/DDBJ databases">
        <title>Whole genome sequences of fourteen strains of Bradyrhizobium canariense and one strain of Bradyrhizobium japonicum isolated from Lupinus (Papilionoideae: Genisteae) species in Algeria.</title>
        <authorList>
            <person name="Crovadore J."/>
            <person name="Chekireb D."/>
            <person name="Brachmann A."/>
            <person name="Chablais R."/>
            <person name="Cochard B."/>
            <person name="Lefort F."/>
        </authorList>
    </citation>
    <scope>NUCLEOTIDE SEQUENCE [LARGE SCALE GENOMIC DNA]</scope>
    <source>
        <strain evidence="2 3">UBMA197</strain>
    </source>
</reference>
<sequence>MHGFLSLPRGGMTMAGGADVQGAWQLTPSVNTSLGTMLLPFVLSVTAGSVDVISFLSLGGLFTAHITGNLVILAAHVVDGGTAPMAPMLSVPVFIAALGLTRLLAAGLEIMRIASLLPLLALQVMLLLCMLLVRVTANPAIDPNACNTIVAGMPGVAAMAVQNAPVQISLRGAPTTAVMTSDITRFAMDIGTMVFSRDLRDVLAARNRAQHTWPAIVGFAAGCALGGARKAAVGLLSLALPASTALIAFAFGFSIQHDGSAD</sequence>
<evidence type="ECO:0000256" key="1">
    <source>
        <dbReference type="SAM" id="Phobius"/>
    </source>
</evidence>
<feature type="transmembrane region" description="Helical" evidence="1">
    <location>
        <begin position="235"/>
        <end position="255"/>
    </location>
</feature>
<comment type="caution">
    <text evidence="2">The sequence shown here is derived from an EMBL/GenBank/DDBJ whole genome shotgun (WGS) entry which is preliminary data.</text>
</comment>
<dbReference type="Proteomes" id="UP000193335">
    <property type="component" value="Unassembled WGS sequence"/>
</dbReference>
<feature type="transmembrane region" description="Helical" evidence="1">
    <location>
        <begin position="211"/>
        <end position="228"/>
    </location>
</feature>
<keyword evidence="1" id="KW-0472">Membrane</keyword>
<dbReference type="EMBL" id="NAFL01000276">
    <property type="protein sequence ID" value="OSJ26528.1"/>
    <property type="molecule type" value="Genomic_DNA"/>
</dbReference>
<protein>
    <recommendedName>
        <fullName evidence="4">DUF1275 family protein</fullName>
    </recommendedName>
</protein>
<dbReference type="AlphaFoldDB" id="A0A1Y2JE31"/>
<keyword evidence="1" id="KW-0812">Transmembrane</keyword>
<evidence type="ECO:0000313" key="2">
    <source>
        <dbReference type="EMBL" id="OSJ26528.1"/>
    </source>
</evidence>
<dbReference type="InterPro" id="IPR010699">
    <property type="entry name" value="DUF1275"/>
</dbReference>
<accession>A0A1Y2JE31</accession>
<gene>
    <name evidence="2" type="ORF">BSZ19_35250</name>
</gene>
<feature type="transmembrane region" description="Helical" evidence="1">
    <location>
        <begin position="116"/>
        <end position="135"/>
    </location>
</feature>
<feature type="transmembrane region" description="Helical" evidence="1">
    <location>
        <begin position="84"/>
        <end position="104"/>
    </location>
</feature>
<proteinExistence type="predicted"/>
<evidence type="ECO:0000313" key="3">
    <source>
        <dbReference type="Proteomes" id="UP000193335"/>
    </source>
</evidence>
<evidence type="ECO:0008006" key="4">
    <source>
        <dbReference type="Google" id="ProtNLM"/>
    </source>
</evidence>
<dbReference type="PANTHER" id="PTHR37314:SF5">
    <property type="entry name" value="SLR0142 PROTEIN"/>
    <property type="match status" value="1"/>
</dbReference>